<dbReference type="AlphaFoldDB" id="A0A8J3XWD5"/>
<organism evidence="2 3">
    <name type="scientific">Planotetraspora silvatica</name>
    <dbReference type="NCBI Taxonomy" id="234614"/>
    <lineage>
        <taxon>Bacteria</taxon>
        <taxon>Bacillati</taxon>
        <taxon>Actinomycetota</taxon>
        <taxon>Actinomycetes</taxon>
        <taxon>Streptosporangiales</taxon>
        <taxon>Streptosporangiaceae</taxon>
        <taxon>Planotetraspora</taxon>
    </lineage>
</organism>
<evidence type="ECO:0000313" key="3">
    <source>
        <dbReference type="Proteomes" id="UP000644610"/>
    </source>
</evidence>
<comment type="caution">
    <text evidence="2">The sequence shown here is derived from an EMBL/GenBank/DDBJ whole genome shotgun (WGS) entry which is preliminary data.</text>
</comment>
<feature type="domain" description="Conserved hypothetical protein CHP02391" evidence="1">
    <location>
        <begin position="114"/>
        <end position="238"/>
    </location>
</feature>
<dbReference type="Proteomes" id="UP000644610">
    <property type="component" value="Unassembled WGS sequence"/>
</dbReference>
<protein>
    <recommendedName>
        <fullName evidence="1">Conserved hypothetical protein CHP02391 domain-containing protein</fullName>
    </recommendedName>
</protein>
<gene>
    <name evidence="2" type="ORF">Psi02_80120</name>
</gene>
<evidence type="ECO:0000313" key="2">
    <source>
        <dbReference type="EMBL" id="GII51588.1"/>
    </source>
</evidence>
<name>A0A8J3XWD5_9ACTN</name>
<dbReference type="NCBIfam" id="TIGR02391">
    <property type="entry name" value="hypoth_ymh"/>
    <property type="match status" value="1"/>
</dbReference>
<evidence type="ECO:0000259" key="1">
    <source>
        <dbReference type="Pfam" id="PF09509"/>
    </source>
</evidence>
<dbReference type="Pfam" id="PF09509">
    <property type="entry name" value="Hypoth_Ymh"/>
    <property type="match status" value="1"/>
</dbReference>
<reference evidence="2" key="1">
    <citation type="submission" date="2021-01" db="EMBL/GenBank/DDBJ databases">
        <title>Whole genome shotgun sequence of Planotetraspora silvatica NBRC 100141.</title>
        <authorList>
            <person name="Komaki H."/>
            <person name="Tamura T."/>
        </authorList>
    </citation>
    <scope>NUCLEOTIDE SEQUENCE</scope>
    <source>
        <strain evidence="2">NBRC 100141</strain>
    </source>
</reference>
<accession>A0A8J3XWD5</accession>
<sequence>MHFSSQLDMLCAVNTEWCIERLENYLDAIRDYERSLVDDRDHDAVVEALQVVLRLSRTAHSIMRRVDPRLIGGFAWDERWQIAQDVNIALGILADQKEVDENLYLGGPSIRAAQLHSWVWDAASTFWDAGHYREAVEQAARAISAHAQRKLGRKDISEGALLKQAFTREDPKSGAPRLRFPGDRSTETWRSRQDGAVAFASGCFSGIRNIAVHQHTLDWDEQEALEYLASFSVLARWVDTCKVEALDEQSVDAKTPIQVRDALSPT</sequence>
<dbReference type="EMBL" id="BOOQ01000080">
    <property type="protein sequence ID" value="GII51588.1"/>
    <property type="molecule type" value="Genomic_DNA"/>
</dbReference>
<proteinExistence type="predicted"/>
<keyword evidence="3" id="KW-1185">Reference proteome</keyword>
<dbReference type="InterPro" id="IPR012654">
    <property type="entry name" value="CHP02391"/>
</dbReference>